<dbReference type="EMBL" id="RCCJ01000001">
    <property type="protein sequence ID" value="RLJ69832.1"/>
    <property type="molecule type" value="Genomic_DNA"/>
</dbReference>
<organism evidence="7 8">
    <name type="scientific">Hydrogenivirga caldilitoris</name>
    <dbReference type="NCBI Taxonomy" id="246264"/>
    <lineage>
        <taxon>Bacteria</taxon>
        <taxon>Pseudomonadati</taxon>
        <taxon>Aquificota</taxon>
        <taxon>Aquificia</taxon>
        <taxon>Aquificales</taxon>
        <taxon>Aquificaceae</taxon>
        <taxon>Hydrogenivirga</taxon>
    </lineage>
</organism>
<dbReference type="PROSITE" id="PS01102">
    <property type="entry name" value="ZF_DKSA_1"/>
    <property type="match status" value="1"/>
</dbReference>
<reference evidence="7 8" key="1">
    <citation type="submission" date="2018-10" db="EMBL/GenBank/DDBJ databases">
        <title>Genomic Encyclopedia of Archaeal and Bacterial Type Strains, Phase II (KMG-II): from individual species to whole genera.</title>
        <authorList>
            <person name="Goeker M."/>
        </authorList>
    </citation>
    <scope>NUCLEOTIDE SEQUENCE [LARGE SCALE GENOMIC DNA]</scope>
    <source>
        <strain evidence="7 8">DSM 16510</strain>
    </source>
</reference>
<proteinExistence type="predicted"/>
<keyword evidence="3" id="KW-0862">Zinc</keyword>
<evidence type="ECO:0000256" key="4">
    <source>
        <dbReference type="PROSITE-ProRule" id="PRU00510"/>
    </source>
</evidence>
<evidence type="ECO:0000256" key="3">
    <source>
        <dbReference type="ARBA" id="ARBA00022833"/>
    </source>
</evidence>
<dbReference type="SUPFAM" id="SSF57716">
    <property type="entry name" value="Glucocorticoid receptor-like (DNA-binding domain)"/>
    <property type="match status" value="1"/>
</dbReference>
<keyword evidence="2" id="KW-0863">Zinc-finger</keyword>
<sequence length="145" mass="16991">MTKKQLEECRNRLLEEKAKILERYLAKEETQQRLEEESKEPRDWEDIGQMTYTEELLDNLSQIEITNLKEIDYALKKIESGSYGVCESCGVEIAFERLCAIPWTRYCAQCAEEIERESGTFMPSYGFEPMLTEDIEIEREDIGEA</sequence>
<protein>
    <submittedName>
        <fullName evidence="7">TraR/DksA family transcriptional regulator</fullName>
    </submittedName>
</protein>
<dbReference type="Pfam" id="PF01258">
    <property type="entry name" value="zf-dskA_traR"/>
    <property type="match status" value="1"/>
</dbReference>
<dbReference type="PANTHER" id="PTHR33823">
    <property type="entry name" value="RNA POLYMERASE-BINDING TRANSCRIPTION FACTOR DKSA-RELATED"/>
    <property type="match status" value="1"/>
</dbReference>
<evidence type="ECO:0000256" key="5">
    <source>
        <dbReference type="SAM" id="Coils"/>
    </source>
</evidence>
<dbReference type="Gene3D" id="1.20.120.910">
    <property type="entry name" value="DksA, coiled-coil domain"/>
    <property type="match status" value="1"/>
</dbReference>
<feature type="coiled-coil region" evidence="5">
    <location>
        <begin position="3"/>
        <end position="37"/>
    </location>
</feature>
<feature type="domain" description="Zinc finger DksA/TraR C4-type" evidence="6">
    <location>
        <begin position="81"/>
        <end position="116"/>
    </location>
</feature>
<dbReference type="Proteomes" id="UP000267841">
    <property type="component" value="Unassembled WGS sequence"/>
</dbReference>
<keyword evidence="1" id="KW-0479">Metal-binding</keyword>
<dbReference type="InterPro" id="IPR037187">
    <property type="entry name" value="DnaK_N"/>
</dbReference>
<keyword evidence="8" id="KW-1185">Reference proteome</keyword>
<feature type="zinc finger region" description="dksA C4-type" evidence="4">
    <location>
        <begin position="86"/>
        <end position="110"/>
    </location>
</feature>
<evidence type="ECO:0000259" key="6">
    <source>
        <dbReference type="Pfam" id="PF01258"/>
    </source>
</evidence>
<evidence type="ECO:0000313" key="8">
    <source>
        <dbReference type="Proteomes" id="UP000267841"/>
    </source>
</evidence>
<dbReference type="RefSeq" id="WP_121008712.1">
    <property type="nucleotide sequence ID" value="NZ_RCCJ01000001.1"/>
</dbReference>
<dbReference type="InterPro" id="IPR020458">
    <property type="entry name" value="Znf_DskA_TraR_CS"/>
</dbReference>
<dbReference type="PROSITE" id="PS51128">
    <property type="entry name" value="ZF_DKSA_2"/>
    <property type="match status" value="1"/>
</dbReference>
<comment type="caution">
    <text evidence="7">The sequence shown here is derived from an EMBL/GenBank/DDBJ whole genome shotgun (WGS) entry which is preliminary data.</text>
</comment>
<evidence type="ECO:0000313" key="7">
    <source>
        <dbReference type="EMBL" id="RLJ69832.1"/>
    </source>
</evidence>
<dbReference type="OrthoDB" id="9811543at2"/>
<keyword evidence="5" id="KW-0175">Coiled coil</keyword>
<accession>A0A497XRS1</accession>
<dbReference type="InterPro" id="IPR000962">
    <property type="entry name" value="Znf_DskA_TraR"/>
</dbReference>
<dbReference type="AlphaFoldDB" id="A0A497XRS1"/>
<evidence type="ECO:0000256" key="2">
    <source>
        <dbReference type="ARBA" id="ARBA00022771"/>
    </source>
</evidence>
<dbReference type="PANTHER" id="PTHR33823:SF4">
    <property type="entry name" value="GENERAL STRESS PROTEIN 16O"/>
    <property type="match status" value="1"/>
</dbReference>
<evidence type="ECO:0000256" key="1">
    <source>
        <dbReference type="ARBA" id="ARBA00022723"/>
    </source>
</evidence>
<dbReference type="GO" id="GO:0008270">
    <property type="term" value="F:zinc ion binding"/>
    <property type="evidence" value="ECO:0007669"/>
    <property type="project" value="UniProtKB-KW"/>
</dbReference>
<dbReference type="SUPFAM" id="SSF109635">
    <property type="entry name" value="DnaK suppressor protein DksA, alpha-hairpin domain"/>
    <property type="match status" value="1"/>
</dbReference>
<gene>
    <name evidence="7" type="ORF">BCF55_0089</name>
</gene>
<name>A0A497XRS1_9AQUI</name>